<dbReference type="AlphaFoldDB" id="A0A0U1D390"/>
<accession>A0A0U1D390</accession>
<organism evidence="1 2">
    <name type="scientific">Mycolicibacterium conceptionense</name>
    <dbReference type="NCBI Taxonomy" id="451644"/>
    <lineage>
        <taxon>Bacteria</taxon>
        <taxon>Bacillati</taxon>
        <taxon>Actinomycetota</taxon>
        <taxon>Actinomycetes</taxon>
        <taxon>Mycobacteriales</taxon>
        <taxon>Mycobacteriaceae</taxon>
        <taxon>Mycolicibacterium</taxon>
    </lineage>
</organism>
<evidence type="ECO:0000313" key="2">
    <source>
        <dbReference type="Proteomes" id="UP000182227"/>
    </source>
</evidence>
<name>A0A0U1D390_9MYCO</name>
<dbReference type="RefSeq" id="WP_165763156.1">
    <property type="nucleotide sequence ID" value="NZ_JACKVA010000035.1"/>
</dbReference>
<proteinExistence type="predicted"/>
<gene>
    <name evidence="1" type="ORF">BN970_01356</name>
</gene>
<dbReference type="GeneID" id="44300534"/>
<dbReference type="EMBL" id="CTEF01000001">
    <property type="protein sequence ID" value="CQD07220.1"/>
    <property type="molecule type" value="Genomic_DNA"/>
</dbReference>
<dbReference type="Proteomes" id="UP000182227">
    <property type="component" value="Unassembled WGS sequence"/>
</dbReference>
<reference evidence="1 2" key="1">
    <citation type="submission" date="2015-03" db="EMBL/GenBank/DDBJ databases">
        <authorList>
            <person name="Murphy D."/>
        </authorList>
    </citation>
    <scope>NUCLEOTIDE SEQUENCE [LARGE SCALE GENOMIC DNA]</scope>
    <source>
        <strain evidence="1 2">D16</strain>
    </source>
</reference>
<sequence length="54" mass="5833">MATTNPRDCNLCITNECCNGKAMLVGKEVPGIGTAFDCEHCDRVPAKVTPKEIH</sequence>
<evidence type="ECO:0000313" key="1">
    <source>
        <dbReference type="EMBL" id="CQD07220.1"/>
    </source>
</evidence>
<protein>
    <submittedName>
        <fullName evidence="1">Uncharacterized protein</fullName>
    </submittedName>
</protein>